<dbReference type="InterPro" id="IPR008914">
    <property type="entry name" value="PEBP"/>
</dbReference>
<sequence>MRGHRVQAFMVTATALLVCAACSGAGPKAAPGAQPSATPSTALTLSPGQGFDRSGAFITQMTCDDPRDYSPGLDFAHVPAGTAELAVSMVDLDVHKIHWLQLGIPADSRGLTAHHLAPGAREALNDFGEAAYDGPCPPSGTTHHYQLTLYALRQPTPASLNARTPPAQTLRELQRRASATATLVAPYTRH</sequence>
<dbReference type="PANTHER" id="PTHR30289:SF1">
    <property type="entry name" value="PEBP (PHOSPHATIDYLETHANOLAMINE-BINDING PROTEIN) FAMILY PROTEIN"/>
    <property type="match status" value="1"/>
</dbReference>
<protein>
    <submittedName>
        <fullName evidence="3">YbhB/YbcL family Raf kinase inhibitor-like protein</fullName>
    </submittedName>
</protein>
<dbReference type="Proteomes" id="UP001206206">
    <property type="component" value="Unassembled WGS sequence"/>
</dbReference>
<evidence type="ECO:0000313" key="3">
    <source>
        <dbReference type="EMBL" id="MCQ4042038.1"/>
    </source>
</evidence>
<keyword evidence="3" id="KW-0649">Protein kinase inhibitor</keyword>
<comment type="caution">
    <text evidence="3">The sequence shown here is derived from an EMBL/GenBank/DDBJ whole genome shotgun (WGS) entry which is preliminary data.</text>
</comment>
<reference evidence="3 4" key="1">
    <citation type="submission" date="2022-06" db="EMBL/GenBank/DDBJ databases">
        <title>Draft genome sequence of type strain Streptomyces rubrisoli DSM 42083.</title>
        <authorList>
            <person name="Duangmal K."/>
            <person name="Klaysubun C."/>
        </authorList>
    </citation>
    <scope>NUCLEOTIDE SEQUENCE [LARGE SCALE GENOMIC DNA]</scope>
    <source>
        <strain evidence="3 4">DSM 42083</strain>
    </source>
</reference>
<dbReference type="NCBIfam" id="TIGR00481">
    <property type="entry name" value="YbhB/YbcL family Raf kinase inhibitor-like protein"/>
    <property type="match status" value="1"/>
</dbReference>
<evidence type="ECO:0000313" key="4">
    <source>
        <dbReference type="Proteomes" id="UP001206206"/>
    </source>
</evidence>
<dbReference type="PANTHER" id="PTHR30289">
    <property type="entry name" value="UNCHARACTERIZED PROTEIN YBCL-RELATED"/>
    <property type="match status" value="1"/>
</dbReference>
<dbReference type="CDD" id="cd00865">
    <property type="entry name" value="PEBP_bact_arch"/>
    <property type="match status" value="1"/>
</dbReference>
<feature type="chain" id="PRO_5045681036" evidence="2">
    <location>
        <begin position="21"/>
        <end position="190"/>
    </location>
</feature>
<keyword evidence="2" id="KW-0732">Signal</keyword>
<dbReference type="InterPro" id="IPR005247">
    <property type="entry name" value="YbhB_YbcL/LppC-like"/>
</dbReference>
<dbReference type="Gene3D" id="3.90.280.10">
    <property type="entry name" value="PEBP-like"/>
    <property type="match status" value="1"/>
</dbReference>
<dbReference type="Pfam" id="PF01161">
    <property type="entry name" value="PBP"/>
    <property type="match status" value="1"/>
</dbReference>
<dbReference type="EMBL" id="JANFNH010000005">
    <property type="protein sequence ID" value="MCQ4042038.1"/>
    <property type="molecule type" value="Genomic_DNA"/>
</dbReference>
<accession>A0ABT1P9I9</accession>
<dbReference type="GO" id="GO:0004860">
    <property type="term" value="F:protein kinase inhibitor activity"/>
    <property type="evidence" value="ECO:0007669"/>
    <property type="project" value="UniProtKB-KW"/>
</dbReference>
<dbReference type="SUPFAM" id="SSF49777">
    <property type="entry name" value="PEBP-like"/>
    <property type="match status" value="1"/>
</dbReference>
<dbReference type="RefSeq" id="WP_255926043.1">
    <property type="nucleotide sequence ID" value="NZ_JANFNH010000005.1"/>
</dbReference>
<name>A0ABT1P9I9_9ACTN</name>
<feature type="signal peptide" evidence="2">
    <location>
        <begin position="1"/>
        <end position="20"/>
    </location>
</feature>
<evidence type="ECO:0000256" key="1">
    <source>
        <dbReference type="ARBA" id="ARBA00007120"/>
    </source>
</evidence>
<evidence type="ECO:0000256" key="2">
    <source>
        <dbReference type="SAM" id="SignalP"/>
    </source>
</evidence>
<proteinExistence type="inferred from homology"/>
<gene>
    <name evidence="3" type="ORF">NON19_08330</name>
</gene>
<dbReference type="InterPro" id="IPR036610">
    <property type="entry name" value="PEBP-like_sf"/>
</dbReference>
<comment type="similarity">
    <text evidence="1">Belongs to the UPF0098 family.</text>
</comment>
<organism evidence="3 4">
    <name type="scientific">Streptantibioticus rubrisoli</name>
    <dbReference type="NCBI Taxonomy" id="1387313"/>
    <lineage>
        <taxon>Bacteria</taxon>
        <taxon>Bacillati</taxon>
        <taxon>Actinomycetota</taxon>
        <taxon>Actinomycetes</taxon>
        <taxon>Kitasatosporales</taxon>
        <taxon>Streptomycetaceae</taxon>
        <taxon>Streptantibioticus</taxon>
    </lineage>
</organism>
<keyword evidence="4" id="KW-1185">Reference proteome</keyword>